<feature type="domain" description="UVR" evidence="5">
    <location>
        <begin position="2"/>
        <end position="37"/>
    </location>
</feature>
<accession>A0A974P0N1</accession>
<dbReference type="Pfam" id="PF02151">
    <property type="entry name" value="UVR"/>
    <property type="match status" value="1"/>
</dbReference>
<reference evidence="6" key="1">
    <citation type="submission" date="2021-01" db="EMBL/GenBank/DDBJ databases">
        <title>Genome sequence of Phenylobacterium sp. 20VBR1 isolated from a valley glaceir, Ny-Alesund, Svalbard.</title>
        <authorList>
            <person name="Thomas F.A."/>
            <person name="Krishnan K.P."/>
            <person name="Sinha R.K."/>
        </authorList>
    </citation>
    <scope>NUCLEOTIDE SEQUENCE</scope>
    <source>
        <strain evidence="6">20VBR1</strain>
    </source>
</reference>
<proteinExistence type="predicted"/>
<keyword evidence="3" id="KW-0742">SOS response</keyword>
<gene>
    <name evidence="6" type="ORF">JKL49_17110</name>
</gene>
<dbReference type="Gene3D" id="4.10.860.10">
    <property type="entry name" value="UVR domain"/>
    <property type="match status" value="1"/>
</dbReference>
<dbReference type="SUPFAM" id="SSF46600">
    <property type="entry name" value="C-terminal UvrC-binding domain of UvrB"/>
    <property type="match status" value="1"/>
</dbReference>
<evidence type="ECO:0000313" key="6">
    <source>
        <dbReference type="EMBL" id="QQZ48966.1"/>
    </source>
</evidence>
<name>A0A974P0N1_9CAUL</name>
<keyword evidence="2" id="KW-0234">DNA repair</keyword>
<evidence type="ECO:0000256" key="4">
    <source>
        <dbReference type="SAM" id="MobiDB-lite"/>
    </source>
</evidence>
<keyword evidence="3" id="KW-0227">DNA damage</keyword>
<dbReference type="PROSITE" id="PS50151">
    <property type="entry name" value="UVR"/>
    <property type="match status" value="1"/>
</dbReference>
<dbReference type="AlphaFoldDB" id="A0A974P0N1"/>
<evidence type="ECO:0000259" key="5">
    <source>
        <dbReference type="PROSITE" id="PS50151"/>
    </source>
</evidence>
<dbReference type="GO" id="GO:0009432">
    <property type="term" value="P:SOS response"/>
    <property type="evidence" value="ECO:0007669"/>
    <property type="project" value="UniProtKB-KW"/>
</dbReference>
<dbReference type="InterPro" id="IPR036876">
    <property type="entry name" value="UVR_dom_sf"/>
</dbReference>
<keyword evidence="2" id="KW-0267">Excision nuclease</keyword>
<feature type="compositionally biased region" description="Basic residues" evidence="4">
    <location>
        <begin position="52"/>
        <end position="63"/>
    </location>
</feature>
<evidence type="ECO:0000256" key="1">
    <source>
        <dbReference type="ARBA" id="ARBA00022769"/>
    </source>
</evidence>
<evidence type="ECO:0000256" key="3">
    <source>
        <dbReference type="ARBA" id="ARBA00023236"/>
    </source>
</evidence>
<keyword evidence="1" id="KW-0228">DNA excision</keyword>
<protein>
    <submittedName>
        <fullName evidence="6">UvrB/UvrC motif-containing protein</fullName>
    </submittedName>
</protein>
<dbReference type="GO" id="GO:0006281">
    <property type="term" value="P:DNA repair"/>
    <property type="evidence" value="ECO:0007669"/>
    <property type="project" value="UniProtKB-KW"/>
</dbReference>
<dbReference type="EMBL" id="CP068570">
    <property type="protein sequence ID" value="QQZ48966.1"/>
    <property type="molecule type" value="Genomic_DNA"/>
</dbReference>
<feature type="region of interest" description="Disordered" evidence="4">
    <location>
        <begin position="39"/>
        <end position="83"/>
    </location>
</feature>
<dbReference type="GO" id="GO:0004518">
    <property type="term" value="F:nuclease activity"/>
    <property type="evidence" value="ECO:0007669"/>
    <property type="project" value="UniProtKB-KW"/>
</dbReference>
<evidence type="ECO:0000256" key="2">
    <source>
        <dbReference type="ARBA" id="ARBA00022881"/>
    </source>
</evidence>
<dbReference type="InterPro" id="IPR001943">
    <property type="entry name" value="UVR_dom"/>
</dbReference>
<sequence>MTKTIAELQREMAQAMDHEEYELAAKLRDQIAALTPGSMIRVQQPGQMGSARTRKPCGRRRAGSHPEARPDDPQPQAARWEALAPLPLFPAKAGIQVVGHDPRQEC</sequence>
<organism evidence="6">
    <name type="scientific">Phenylobacterium glaciei</name>
    <dbReference type="NCBI Taxonomy" id="2803784"/>
    <lineage>
        <taxon>Bacteria</taxon>
        <taxon>Pseudomonadati</taxon>
        <taxon>Pseudomonadota</taxon>
        <taxon>Alphaproteobacteria</taxon>
        <taxon>Caulobacterales</taxon>
        <taxon>Caulobacteraceae</taxon>
        <taxon>Phenylobacterium</taxon>
    </lineage>
</organism>